<dbReference type="AlphaFoldDB" id="A0A7J7P5E2"/>
<evidence type="ECO:0000259" key="4">
    <source>
        <dbReference type="Pfam" id="PF03478"/>
    </source>
</evidence>
<reference evidence="5 6" key="1">
    <citation type="journal article" date="2020" name="IScience">
        <title>Genome Sequencing of the Endangered Kingdonia uniflora (Circaeasteraceae, Ranunculales) Reveals Potential Mechanisms of Evolutionary Specialization.</title>
        <authorList>
            <person name="Sun Y."/>
            <person name="Deng T."/>
            <person name="Zhang A."/>
            <person name="Moore M.J."/>
            <person name="Landis J.B."/>
            <person name="Lin N."/>
            <person name="Zhang H."/>
            <person name="Zhang X."/>
            <person name="Huang J."/>
            <person name="Zhang X."/>
            <person name="Sun H."/>
            <person name="Wang H."/>
        </authorList>
    </citation>
    <scope>NUCLEOTIDE SEQUENCE [LARGE SCALE GENOMIC DNA]</scope>
    <source>
        <strain evidence="5">TB1705</strain>
        <tissue evidence="5">Leaf</tissue>
    </source>
</reference>
<accession>A0A7J7P5E2</accession>
<dbReference type="GO" id="GO:0003723">
    <property type="term" value="F:RNA binding"/>
    <property type="evidence" value="ECO:0007669"/>
    <property type="project" value="InterPro"/>
</dbReference>
<dbReference type="InterPro" id="IPR002885">
    <property type="entry name" value="PPR_rpt"/>
</dbReference>
<comment type="caution">
    <text evidence="5">The sequence shown here is derived from an EMBL/GenBank/DDBJ whole genome shotgun (WGS) entry which is preliminary data.</text>
</comment>
<feature type="repeat" description="PPR" evidence="3">
    <location>
        <begin position="329"/>
        <end position="359"/>
    </location>
</feature>
<gene>
    <name evidence="5" type="ORF">GIB67_006311</name>
</gene>
<evidence type="ECO:0000256" key="1">
    <source>
        <dbReference type="ARBA" id="ARBA00006643"/>
    </source>
</evidence>
<dbReference type="InterPro" id="IPR005174">
    <property type="entry name" value="KIB1-4_b-propeller"/>
</dbReference>
<dbReference type="PROSITE" id="PS51375">
    <property type="entry name" value="PPR"/>
    <property type="match status" value="5"/>
</dbReference>
<comment type="similarity">
    <text evidence="1">Belongs to the PPR family. PCMP-H subfamily.</text>
</comment>
<dbReference type="GO" id="GO:0009451">
    <property type="term" value="P:RNA modification"/>
    <property type="evidence" value="ECO:0007669"/>
    <property type="project" value="InterPro"/>
</dbReference>
<dbReference type="FunFam" id="1.25.40.10:FF:000184">
    <property type="entry name" value="Pentatricopeptide repeat-containing protein, chloroplastic"/>
    <property type="match status" value="1"/>
</dbReference>
<proteinExistence type="inferred from homology"/>
<evidence type="ECO:0000313" key="6">
    <source>
        <dbReference type="Proteomes" id="UP000541444"/>
    </source>
</evidence>
<dbReference type="NCBIfam" id="TIGR00756">
    <property type="entry name" value="PPR"/>
    <property type="match status" value="4"/>
</dbReference>
<dbReference type="Pfam" id="PF03478">
    <property type="entry name" value="Beta-prop_KIB1-4"/>
    <property type="match status" value="1"/>
</dbReference>
<feature type="repeat" description="PPR" evidence="3">
    <location>
        <begin position="228"/>
        <end position="258"/>
    </location>
</feature>
<name>A0A7J7P5E2_9MAGN</name>
<evidence type="ECO:0000256" key="2">
    <source>
        <dbReference type="ARBA" id="ARBA00022737"/>
    </source>
</evidence>
<feature type="repeat" description="PPR" evidence="3">
    <location>
        <begin position="360"/>
        <end position="394"/>
    </location>
</feature>
<organism evidence="5 6">
    <name type="scientific">Kingdonia uniflora</name>
    <dbReference type="NCBI Taxonomy" id="39325"/>
    <lineage>
        <taxon>Eukaryota</taxon>
        <taxon>Viridiplantae</taxon>
        <taxon>Streptophyta</taxon>
        <taxon>Embryophyta</taxon>
        <taxon>Tracheophyta</taxon>
        <taxon>Spermatophyta</taxon>
        <taxon>Magnoliopsida</taxon>
        <taxon>Ranunculales</taxon>
        <taxon>Circaeasteraceae</taxon>
        <taxon>Kingdonia</taxon>
    </lineage>
</organism>
<dbReference type="InterPro" id="IPR046848">
    <property type="entry name" value="E_motif"/>
</dbReference>
<keyword evidence="6" id="KW-1185">Reference proteome</keyword>
<dbReference type="FunFam" id="1.25.40.10:FF:000427">
    <property type="entry name" value="Pentatricopeptide repeat-containing protein chloroplastic"/>
    <property type="match status" value="1"/>
</dbReference>
<dbReference type="PANTHER" id="PTHR47926">
    <property type="entry name" value="PENTATRICOPEPTIDE REPEAT-CONTAINING PROTEIN"/>
    <property type="match status" value="1"/>
</dbReference>
<dbReference type="InterPro" id="IPR046960">
    <property type="entry name" value="PPR_At4g14850-like_plant"/>
</dbReference>
<dbReference type="Pfam" id="PF20431">
    <property type="entry name" value="E_motif"/>
    <property type="match status" value="1"/>
</dbReference>
<feature type="repeat" description="PPR" evidence="3">
    <location>
        <begin position="157"/>
        <end position="187"/>
    </location>
</feature>
<dbReference type="Gene3D" id="1.25.40.10">
    <property type="entry name" value="Tetratricopeptide repeat domain"/>
    <property type="match status" value="3"/>
</dbReference>
<protein>
    <recommendedName>
        <fullName evidence="4">KIB1-4 beta-propeller domain-containing protein</fullName>
    </recommendedName>
</protein>
<feature type="domain" description="KIB1-4 beta-propeller" evidence="4">
    <location>
        <begin position="654"/>
        <end position="774"/>
    </location>
</feature>
<dbReference type="Pfam" id="PF13041">
    <property type="entry name" value="PPR_2"/>
    <property type="match status" value="2"/>
</dbReference>
<feature type="repeat" description="PPR" evidence="3">
    <location>
        <begin position="259"/>
        <end position="293"/>
    </location>
</feature>
<dbReference type="Pfam" id="PF01535">
    <property type="entry name" value="PPR"/>
    <property type="match status" value="2"/>
</dbReference>
<evidence type="ECO:0000256" key="3">
    <source>
        <dbReference type="PROSITE-ProRule" id="PRU00708"/>
    </source>
</evidence>
<sequence>MKHLQQIHATIIKSKPLQTHLIYTKLLYFCALSSSGNLDYARHIFSRINSPSLTHYNIIIRGVCHTNNPTLSLNLSLRFYKDLIEKGFAPDNFTLPFVLKACAQAQALREGEGIHVYAIKSGFVFDVYVVNTLMRLYAVCGVIEAVRKVFDGSFQRDLVSWTTLIQGYASMGFSREAIGVFLDMGSDHNLRADEMTMVIVISACAKLGDLGLCRKIHEYIFDNFVKVDVYVGNALVDMYLKCGDVDFAFKLFQEMPEKNVVSWNSMILGLAQKGDFKEALSVFRRMQRENGKPDDVTLVGVLNSCANLGVLELGEWIHAYIDRNRIKADGFIGNALVDMYAKCGNIDKAFGVFENMKRRDVYSYTGMIVGLAMHGQGQRALSFFSEMSKVGVKPDGVTFVGVLSACSHIGLVEEGRRYFEDMSQLHNLQPQIEHYGCMVDLLGRAGLINEAEEFIRSMPIEPDAFVWGALLGACRLHGKVKLAESIMKRLVEIEPDKDGAFVLMSNIYSSANLWRDAMKVRKLMKERNMKKTPGCSTIELDGVVHEFRKGDKSHPQATDIYKMLYQITNHIHDKVICINDQVRFGGVCASWRSLVKLRLLRYQANTLVILPKDNHLNKKIVSFCSIVENKLQMSVMRAELHVLNFNVPELDQPRLTGCGDEKIAFFKSGGKSWSTTTYVDYYDVKHCGKVEAFVYLDGDAIIVEEFRKPVISRHEEKKYLVESSGDLLQVHRVEVCPVEFRVFKLDNTGWIGLESLSGGRFIGDNISIVLSRLQMLDACQTPSTSALMFLSLISLALLQ</sequence>
<keyword evidence="2" id="KW-0677">Repeat</keyword>
<dbReference type="InterPro" id="IPR011990">
    <property type="entry name" value="TPR-like_helical_dom_sf"/>
</dbReference>
<dbReference type="Proteomes" id="UP000541444">
    <property type="component" value="Unassembled WGS sequence"/>
</dbReference>
<evidence type="ECO:0000313" key="5">
    <source>
        <dbReference type="EMBL" id="KAF6174659.1"/>
    </source>
</evidence>
<dbReference type="OrthoDB" id="185373at2759"/>
<dbReference type="EMBL" id="JACGCM010000252">
    <property type="protein sequence ID" value="KAF6174659.1"/>
    <property type="molecule type" value="Genomic_DNA"/>
</dbReference>
<dbReference type="FunFam" id="1.25.40.10:FF:000333">
    <property type="entry name" value="Pentatricopeptide repeat-containing protein"/>
    <property type="match status" value="1"/>
</dbReference>